<accession>U7V7J7</accession>
<keyword evidence="1 4" id="KW-0227">DNA damage</keyword>
<evidence type="ECO:0000256" key="1">
    <source>
        <dbReference type="ARBA" id="ARBA00022763"/>
    </source>
</evidence>
<evidence type="ECO:0000313" key="6">
    <source>
        <dbReference type="EMBL" id="ERT67642.1"/>
    </source>
</evidence>
<dbReference type="AlphaFoldDB" id="U7V7J7"/>
<dbReference type="InterPro" id="IPR003717">
    <property type="entry name" value="RecO"/>
</dbReference>
<dbReference type="HAMAP" id="MF_00201">
    <property type="entry name" value="RecO"/>
    <property type="match status" value="1"/>
</dbReference>
<dbReference type="EMBL" id="AXZF01000111">
    <property type="protein sequence ID" value="ERT67642.1"/>
    <property type="molecule type" value="Genomic_DNA"/>
</dbReference>
<dbReference type="PANTHER" id="PTHR33991">
    <property type="entry name" value="DNA REPAIR PROTEIN RECO"/>
    <property type="match status" value="1"/>
</dbReference>
<evidence type="ECO:0000256" key="3">
    <source>
        <dbReference type="ARBA" id="ARBA00023204"/>
    </source>
</evidence>
<keyword evidence="2 4" id="KW-0233">DNA recombination</keyword>
<gene>
    <name evidence="4" type="primary">recO</name>
    <name evidence="6" type="ORF">HMPREF0202_02328</name>
</gene>
<dbReference type="GO" id="GO:0043590">
    <property type="term" value="C:bacterial nucleoid"/>
    <property type="evidence" value="ECO:0007669"/>
    <property type="project" value="TreeGrafter"/>
</dbReference>
<dbReference type="NCBIfam" id="TIGR00613">
    <property type="entry name" value="reco"/>
    <property type="match status" value="1"/>
</dbReference>
<feature type="domain" description="DNA replication/recombination mediator RecO N-terminal" evidence="5">
    <location>
        <begin position="1"/>
        <end position="67"/>
    </location>
</feature>
<evidence type="ECO:0000256" key="2">
    <source>
        <dbReference type="ARBA" id="ARBA00023172"/>
    </source>
</evidence>
<reference evidence="6 7" key="1">
    <citation type="submission" date="2013-08" db="EMBL/GenBank/DDBJ databases">
        <authorList>
            <person name="Weinstock G."/>
            <person name="Sodergren E."/>
            <person name="Wylie T."/>
            <person name="Fulton L."/>
            <person name="Fulton R."/>
            <person name="Fronick C."/>
            <person name="O'Laughlin M."/>
            <person name="Godfrey J."/>
            <person name="Miner T."/>
            <person name="Herter B."/>
            <person name="Appelbaum E."/>
            <person name="Cordes M."/>
            <person name="Lek S."/>
            <person name="Wollam A."/>
            <person name="Pepin K.H."/>
            <person name="Palsikar V.B."/>
            <person name="Mitreva M."/>
            <person name="Wilson R.K."/>
        </authorList>
    </citation>
    <scope>NUCLEOTIDE SEQUENCE [LARGE SCALE GENOMIC DNA]</scope>
    <source>
        <strain evidence="6 7">ATCC BAA-474</strain>
    </source>
</reference>
<dbReference type="Gene3D" id="2.40.50.140">
    <property type="entry name" value="Nucleic acid-binding proteins"/>
    <property type="match status" value="1"/>
</dbReference>
<dbReference type="STRING" id="1319815.HMPREF0202_02328"/>
<dbReference type="PANTHER" id="PTHR33991:SF1">
    <property type="entry name" value="DNA REPAIR PROTEIN RECO"/>
    <property type="match status" value="1"/>
</dbReference>
<keyword evidence="3 4" id="KW-0234">DNA repair</keyword>
<dbReference type="InterPro" id="IPR012340">
    <property type="entry name" value="NA-bd_OB-fold"/>
</dbReference>
<dbReference type="GO" id="GO:0006302">
    <property type="term" value="P:double-strand break repair"/>
    <property type="evidence" value="ECO:0007669"/>
    <property type="project" value="TreeGrafter"/>
</dbReference>
<organism evidence="6 7">
    <name type="scientific">Cetobacterium somerae ATCC BAA-474</name>
    <dbReference type="NCBI Taxonomy" id="1319815"/>
    <lineage>
        <taxon>Bacteria</taxon>
        <taxon>Fusobacteriati</taxon>
        <taxon>Fusobacteriota</taxon>
        <taxon>Fusobacteriia</taxon>
        <taxon>Fusobacteriales</taxon>
        <taxon>Fusobacteriaceae</taxon>
        <taxon>Cetobacterium</taxon>
    </lineage>
</organism>
<dbReference type="SUPFAM" id="SSF50249">
    <property type="entry name" value="Nucleic acid-binding proteins"/>
    <property type="match status" value="1"/>
</dbReference>
<dbReference type="Pfam" id="PF11967">
    <property type="entry name" value="RecO_N"/>
    <property type="match status" value="1"/>
</dbReference>
<dbReference type="GO" id="GO:0006310">
    <property type="term" value="P:DNA recombination"/>
    <property type="evidence" value="ECO:0007669"/>
    <property type="project" value="UniProtKB-UniRule"/>
</dbReference>
<keyword evidence="7" id="KW-1185">Reference proteome</keyword>
<proteinExistence type="inferred from homology"/>
<dbReference type="HOGENOM" id="CLU_100545_0_0_0"/>
<comment type="function">
    <text evidence="4">Involved in DNA repair and RecF pathway recombination.</text>
</comment>
<sequence length="233" mass="27338">MKFIKTKGLIIKKVDFGEGDRIITVFSENFGKIDLLVRGIRKSKKRDQSSVDLLTLSNFTFYKKGDNFILNTIDSIDFFYDLKKDIEKLEIVSYILSIINEIVLPGERKKEFFQRIEKALYFIIKSDNYNNFIMVLKMMNWIIKNEGYRINISGEKYFSISESVITDFGNDKVIPLKRDLFEVLANVEKKVSDEKRVELSTLIDAIILYEKYINYHLDTKLNLKKHLFGGYSC</sequence>
<evidence type="ECO:0000259" key="5">
    <source>
        <dbReference type="Pfam" id="PF11967"/>
    </source>
</evidence>
<comment type="caution">
    <text evidence="6">The sequence shown here is derived from an EMBL/GenBank/DDBJ whole genome shotgun (WGS) entry which is preliminary data.</text>
</comment>
<comment type="similarity">
    <text evidence="4">Belongs to the RecO family.</text>
</comment>
<evidence type="ECO:0000313" key="7">
    <source>
        <dbReference type="Proteomes" id="UP000017081"/>
    </source>
</evidence>
<evidence type="ECO:0000256" key="4">
    <source>
        <dbReference type="HAMAP-Rule" id="MF_00201"/>
    </source>
</evidence>
<protein>
    <recommendedName>
        <fullName evidence="4">DNA repair protein RecO</fullName>
    </recommendedName>
    <alternativeName>
        <fullName evidence="4">Recombination protein O</fullName>
    </alternativeName>
</protein>
<dbReference type="RefSeq" id="WP_023051860.1">
    <property type="nucleotide sequence ID" value="NZ_CP173065.2"/>
</dbReference>
<dbReference type="Proteomes" id="UP000017081">
    <property type="component" value="Unassembled WGS sequence"/>
</dbReference>
<dbReference type="InterPro" id="IPR022572">
    <property type="entry name" value="DNA_rep/recomb_RecO_N"/>
</dbReference>
<name>U7V7J7_9FUSO</name>
<dbReference type="eggNOG" id="COG1381">
    <property type="taxonomic scope" value="Bacteria"/>
</dbReference>